<proteinExistence type="predicted"/>
<comment type="caution">
    <text evidence="1">The sequence shown here is derived from an EMBL/GenBank/DDBJ whole genome shotgun (WGS) entry which is preliminary data.</text>
</comment>
<reference evidence="1 2" key="1">
    <citation type="submission" date="2017-03" db="EMBL/GenBank/DDBJ databases">
        <title>Genomes of endolithic fungi from Antarctica.</title>
        <authorList>
            <person name="Coleine C."/>
            <person name="Masonjones S."/>
            <person name="Stajich J.E."/>
        </authorList>
    </citation>
    <scope>NUCLEOTIDE SEQUENCE [LARGE SCALE GENOMIC DNA]</scope>
    <source>
        <strain evidence="1 2">CCFEE 6315</strain>
    </source>
</reference>
<dbReference type="OrthoDB" id="3564658at2759"/>
<name>A0A4U0TX14_9PEZI</name>
<evidence type="ECO:0000313" key="2">
    <source>
        <dbReference type="Proteomes" id="UP000308549"/>
    </source>
</evidence>
<organism evidence="1 2">
    <name type="scientific">Salinomyces thailandicus</name>
    <dbReference type="NCBI Taxonomy" id="706561"/>
    <lineage>
        <taxon>Eukaryota</taxon>
        <taxon>Fungi</taxon>
        <taxon>Dikarya</taxon>
        <taxon>Ascomycota</taxon>
        <taxon>Pezizomycotina</taxon>
        <taxon>Dothideomycetes</taxon>
        <taxon>Dothideomycetidae</taxon>
        <taxon>Mycosphaerellales</taxon>
        <taxon>Teratosphaeriaceae</taxon>
        <taxon>Salinomyces</taxon>
    </lineage>
</organism>
<evidence type="ECO:0008006" key="3">
    <source>
        <dbReference type="Google" id="ProtNLM"/>
    </source>
</evidence>
<gene>
    <name evidence="1" type="ORF">B0A50_04333</name>
</gene>
<dbReference type="Proteomes" id="UP000308549">
    <property type="component" value="Unassembled WGS sequence"/>
</dbReference>
<evidence type="ECO:0000313" key="1">
    <source>
        <dbReference type="EMBL" id="TKA26887.1"/>
    </source>
</evidence>
<dbReference type="AlphaFoldDB" id="A0A4U0TX14"/>
<protein>
    <recommendedName>
        <fullName evidence="3">Cupin 2 conserved barrel domain-containing protein</fullName>
    </recommendedName>
</protein>
<dbReference type="EMBL" id="NAJL01000026">
    <property type="protein sequence ID" value="TKA26887.1"/>
    <property type="molecule type" value="Genomic_DNA"/>
</dbReference>
<sequence>MPSNQTYYTYSPYRPLTAEERLVQAKGYPFVSTTKLEPGEGLRPHKHVSLNTHLVVSGSIQVGQTRQDDFRFRHNKPHFAGAWITLPVDVCYKGQTGSEGCVFVEGHKLISPDTAKRFLGRGTIIEASPNAEGAFTTTSHPKDN</sequence>
<accession>A0A4U0TX14</accession>
<keyword evidence="2" id="KW-1185">Reference proteome</keyword>